<sequence>MSHSLRRVCSVIGRAQFKQVAYTAMEAAGQTYRRQCHVFQTEDLHQVEEIESVLGNAFQAALLAGQGTTLKPMAHNAPISTPVISTADKRPSSSAFLLRILGKGRDAIDDPKAKRRRRPVSAVFSSAIHRLSSSASVVNKRLTTIESPPHKESRQDREHLAPNRINSPVPEEPISKNGKDRLNDNRSSLVFDEKLNEWIYPVDNSTEAQLEQVNYFVKLPSRQV</sequence>
<dbReference type="PROSITE" id="PS01179">
    <property type="entry name" value="PID"/>
    <property type="match status" value="1"/>
</dbReference>
<evidence type="ECO:0000256" key="1">
    <source>
        <dbReference type="SAM" id="MobiDB-lite"/>
    </source>
</evidence>
<dbReference type="Gene3D" id="2.30.29.30">
    <property type="entry name" value="Pleckstrin-homology domain (PH domain)/Phosphotyrosine-binding domain (PTB)"/>
    <property type="match status" value="1"/>
</dbReference>
<accession>A0A1I7X9W3</accession>
<organism evidence="3 4">
    <name type="scientific">Heterorhabditis bacteriophora</name>
    <name type="common">Entomopathogenic nematode worm</name>
    <dbReference type="NCBI Taxonomy" id="37862"/>
    <lineage>
        <taxon>Eukaryota</taxon>
        <taxon>Metazoa</taxon>
        <taxon>Ecdysozoa</taxon>
        <taxon>Nematoda</taxon>
        <taxon>Chromadorea</taxon>
        <taxon>Rhabditida</taxon>
        <taxon>Rhabditina</taxon>
        <taxon>Rhabditomorpha</taxon>
        <taxon>Strongyloidea</taxon>
        <taxon>Heterorhabditidae</taxon>
        <taxon>Heterorhabditis</taxon>
    </lineage>
</organism>
<feature type="compositionally biased region" description="Basic and acidic residues" evidence="1">
    <location>
        <begin position="148"/>
        <end position="161"/>
    </location>
</feature>
<evidence type="ECO:0000259" key="2">
    <source>
        <dbReference type="PROSITE" id="PS01179"/>
    </source>
</evidence>
<proteinExistence type="predicted"/>
<dbReference type="PANTHER" id="PTHR15832:SF2">
    <property type="entry name" value="SH2 DOMAIN-CONTAINING PROTEIN"/>
    <property type="match status" value="1"/>
</dbReference>
<protein>
    <submittedName>
        <fullName evidence="4">PID domain-containing protein</fullName>
    </submittedName>
</protein>
<dbReference type="Proteomes" id="UP000095283">
    <property type="component" value="Unplaced"/>
</dbReference>
<dbReference type="InterPro" id="IPR011993">
    <property type="entry name" value="PH-like_dom_sf"/>
</dbReference>
<name>A0A1I7X9W3_HETBA</name>
<dbReference type="WBParaSite" id="Hba_14303">
    <property type="protein sequence ID" value="Hba_14303"/>
    <property type="gene ID" value="Hba_14303"/>
</dbReference>
<dbReference type="Pfam" id="PF00640">
    <property type="entry name" value="PID"/>
    <property type="match status" value="1"/>
</dbReference>
<evidence type="ECO:0000313" key="3">
    <source>
        <dbReference type="Proteomes" id="UP000095283"/>
    </source>
</evidence>
<dbReference type="AlphaFoldDB" id="A0A1I7X9W3"/>
<reference evidence="4" key="1">
    <citation type="submission" date="2016-11" db="UniProtKB">
        <authorList>
            <consortium name="WormBaseParasite"/>
        </authorList>
    </citation>
    <scope>IDENTIFICATION</scope>
</reference>
<dbReference type="PANTHER" id="PTHR15832">
    <property type="entry name" value="SHC (SRC HOMOLOGY DOMAIN C-TERMINAL) ADAPTOR HOMOLOG"/>
    <property type="match status" value="1"/>
</dbReference>
<dbReference type="SUPFAM" id="SSF50729">
    <property type="entry name" value="PH domain-like"/>
    <property type="match status" value="1"/>
</dbReference>
<feature type="compositionally biased region" description="Basic and acidic residues" evidence="1">
    <location>
        <begin position="173"/>
        <end position="184"/>
    </location>
</feature>
<evidence type="ECO:0000313" key="4">
    <source>
        <dbReference type="WBParaSite" id="Hba_14303"/>
    </source>
</evidence>
<feature type="domain" description="PID" evidence="2">
    <location>
        <begin position="20"/>
        <end position="62"/>
    </location>
</feature>
<feature type="region of interest" description="Disordered" evidence="1">
    <location>
        <begin position="147"/>
        <end position="185"/>
    </location>
</feature>
<dbReference type="InterPro" id="IPR006020">
    <property type="entry name" value="PTB/PI_dom"/>
</dbReference>
<keyword evidence="3" id="KW-1185">Reference proteome</keyword>